<gene>
    <name evidence="2" type="ORF">GQ55_8G169100</name>
</gene>
<feature type="compositionally biased region" description="Pro residues" evidence="1">
    <location>
        <begin position="114"/>
        <end position="136"/>
    </location>
</feature>
<dbReference type="Gramene" id="PUZ44888">
    <property type="protein sequence ID" value="PUZ44888"/>
    <property type="gene ID" value="GQ55_8G169100"/>
</dbReference>
<dbReference type="EMBL" id="CM009756">
    <property type="protein sequence ID" value="PUZ44888.1"/>
    <property type="molecule type" value="Genomic_DNA"/>
</dbReference>
<feature type="compositionally biased region" description="Low complexity" evidence="1">
    <location>
        <begin position="103"/>
        <end position="113"/>
    </location>
</feature>
<feature type="compositionally biased region" description="Basic residues" evidence="1">
    <location>
        <begin position="163"/>
        <end position="179"/>
    </location>
</feature>
<accession>A0A2T7CNJ0</accession>
<reference evidence="2 3" key="1">
    <citation type="submission" date="2018-04" db="EMBL/GenBank/DDBJ databases">
        <title>WGS assembly of Panicum hallii var. hallii HAL2.</title>
        <authorList>
            <person name="Lovell J."/>
            <person name="Jenkins J."/>
            <person name="Lowry D."/>
            <person name="Mamidi S."/>
            <person name="Sreedasyam A."/>
            <person name="Weng X."/>
            <person name="Barry K."/>
            <person name="Bonette J."/>
            <person name="Campitelli B."/>
            <person name="Daum C."/>
            <person name="Gordon S."/>
            <person name="Gould B."/>
            <person name="Lipzen A."/>
            <person name="MacQueen A."/>
            <person name="Palacio-Mejia J."/>
            <person name="Plott C."/>
            <person name="Shakirov E."/>
            <person name="Shu S."/>
            <person name="Yoshinaga Y."/>
            <person name="Zane M."/>
            <person name="Rokhsar D."/>
            <person name="Grimwood J."/>
            <person name="Schmutz J."/>
            <person name="Juenger T."/>
        </authorList>
    </citation>
    <scope>NUCLEOTIDE SEQUENCE [LARGE SCALE GENOMIC DNA]</scope>
    <source>
        <strain evidence="3">cv. HAL2</strain>
    </source>
</reference>
<sequence>MKGARRAWLLRARCIRSPPPLRRLSFRLAASRASHERASSCPPFSATARPLHSYSSSSSSCCRTCAHPGCHVSSRACAPPPVPQLASVQARRRPLMLPPRFSAARAARGSRAAPVPPAAAHPRLSPAPAPPEPRPAPARSRACPRSAAPARATPGPRPSAARQRLRCARTHLRRSRRRPALAPAAAALAEPRQGRKQGERKKRSTWMELPPVHKFGKLQGPFCKA</sequence>
<evidence type="ECO:0000313" key="3">
    <source>
        <dbReference type="Proteomes" id="UP000244336"/>
    </source>
</evidence>
<evidence type="ECO:0000256" key="1">
    <source>
        <dbReference type="SAM" id="MobiDB-lite"/>
    </source>
</evidence>
<feature type="region of interest" description="Disordered" evidence="1">
    <location>
        <begin position="103"/>
        <end position="225"/>
    </location>
</feature>
<dbReference type="AlphaFoldDB" id="A0A2T7CNJ0"/>
<proteinExistence type="predicted"/>
<protein>
    <submittedName>
        <fullName evidence="2">Uncharacterized protein</fullName>
    </submittedName>
</protein>
<feature type="compositionally biased region" description="Low complexity" evidence="1">
    <location>
        <begin position="137"/>
        <end position="162"/>
    </location>
</feature>
<feature type="compositionally biased region" description="Low complexity" evidence="1">
    <location>
        <begin position="180"/>
        <end position="191"/>
    </location>
</feature>
<name>A0A2T7CNJ0_9POAL</name>
<organism evidence="2 3">
    <name type="scientific">Panicum hallii var. hallii</name>
    <dbReference type="NCBI Taxonomy" id="1504633"/>
    <lineage>
        <taxon>Eukaryota</taxon>
        <taxon>Viridiplantae</taxon>
        <taxon>Streptophyta</taxon>
        <taxon>Embryophyta</taxon>
        <taxon>Tracheophyta</taxon>
        <taxon>Spermatophyta</taxon>
        <taxon>Magnoliopsida</taxon>
        <taxon>Liliopsida</taxon>
        <taxon>Poales</taxon>
        <taxon>Poaceae</taxon>
        <taxon>PACMAD clade</taxon>
        <taxon>Panicoideae</taxon>
        <taxon>Panicodae</taxon>
        <taxon>Paniceae</taxon>
        <taxon>Panicinae</taxon>
        <taxon>Panicum</taxon>
        <taxon>Panicum sect. Panicum</taxon>
    </lineage>
</organism>
<keyword evidence="3" id="KW-1185">Reference proteome</keyword>
<dbReference type="Proteomes" id="UP000244336">
    <property type="component" value="Chromosome 8"/>
</dbReference>
<evidence type="ECO:0000313" key="2">
    <source>
        <dbReference type="EMBL" id="PUZ44888.1"/>
    </source>
</evidence>